<accession>A0A378JKS8</accession>
<sequence>MVNEIEDMVMVKSVNNGNNSKLSKDQFLPYSNHDWTIFLSQFSFLKEIIQQATTINQNRIAHLKHEIASGRYQINSEQVALKLIADF</sequence>
<evidence type="ECO:0000313" key="3">
    <source>
        <dbReference type="Proteomes" id="UP000254794"/>
    </source>
</evidence>
<keyword evidence="2" id="KW-0969">Cilium</keyword>
<feature type="domain" description="Anti-sigma-28 factor FlgM C-terminal" evidence="1">
    <location>
        <begin position="43"/>
        <end position="84"/>
    </location>
</feature>
<dbReference type="AlphaFoldDB" id="A0A378JKS8"/>
<evidence type="ECO:0000313" key="2">
    <source>
        <dbReference type="EMBL" id="STX51845.1"/>
    </source>
</evidence>
<dbReference type="Proteomes" id="UP000254794">
    <property type="component" value="Unassembled WGS sequence"/>
</dbReference>
<organism evidence="2 3">
    <name type="scientific">Legionella busanensis</name>
    <dbReference type="NCBI Taxonomy" id="190655"/>
    <lineage>
        <taxon>Bacteria</taxon>
        <taxon>Pseudomonadati</taxon>
        <taxon>Pseudomonadota</taxon>
        <taxon>Gammaproteobacteria</taxon>
        <taxon>Legionellales</taxon>
        <taxon>Legionellaceae</taxon>
        <taxon>Legionella</taxon>
    </lineage>
</organism>
<protein>
    <submittedName>
        <fullName evidence="2">Flagellar biosynthesis anti-sigma factor FlgM</fullName>
    </submittedName>
</protein>
<evidence type="ECO:0000259" key="1">
    <source>
        <dbReference type="Pfam" id="PF04316"/>
    </source>
</evidence>
<keyword evidence="2" id="KW-0966">Cell projection</keyword>
<proteinExistence type="predicted"/>
<dbReference type="RefSeq" id="WP_115331449.1">
    <property type="nucleotide sequence ID" value="NZ_CAAAHP010000002.1"/>
</dbReference>
<dbReference type="EMBL" id="UGOD01000001">
    <property type="protein sequence ID" value="STX51845.1"/>
    <property type="molecule type" value="Genomic_DNA"/>
</dbReference>
<dbReference type="SUPFAM" id="SSF101498">
    <property type="entry name" value="Anti-sigma factor FlgM"/>
    <property type="match status" value="1"/>
</dbReference>
<gene>
    <name evidence="2" type="ORF">NCTC13316_01944</name>
</gene>
<keyword evidence="3" id="KW-1185">Reference proteome</keyword>
<keyword evidence="2" id="KW-0282">Flagellum</keyword>
<dbReference type="InterPro" id="IPR031316">
    <property type="entry name" value="FlgM_C"/>
</dbReference>
<dbReference type="OrthoDB" id="5654317at2"/>
<dbReference type="Pfam" id="PF04316">
    <property type="entry name" value="FlgM"/>
    <property type="match status" value="1"/>
</dbReference>
<name>A0A378JKS8_9GAMM</name>
<reference evidence="2 3" key="1">
    <citation type="submission" date="2018-06" db="EMBL/GenBank/DDBJ databases">
        <authorList>
            <consortium name="Pathogen Informatics"/>
            <person name="Doyle S."/>
        </authorList>
    </citation>
    <scope>NUCLEOTIDE SEQUENCE [LARGE SCALE GENOMIC DNA]</scope>
    <source>
        <strain evidence="2 3">NCTC13316</strain>
    </source>
</reference>
<dbReference type="InterPro" id="IPR035890">
    <property type="entry name" value="Anti-sigma-28_factor_FlgM_sf"/>
</dbReference>